<reference evidence="3" key="1">
    <citation type="journal article" date="2019" name="Int. J. Syst. Evol. Microbiol.">
        <title>The Global Catalogue of Microorganisms (GCM) 10K type strain sequencing project: providing services to taxonomists for standard genome sequencing and annotation.</title>
        <authorList>
            <consortium name="The Broad Institute Genomics Platform"/>
            <consortium name="The Broad Institute Genome Sequencing Center for Infectious Disease"/>
            <person name="Wu L."/>
            <person name="Ma J."/>
        </authorList>
    </citation>
    <scope>NUCLEOTIDE SEQUENCE [LARGE SCALE GENOMIC DNA]</scope>
    <source>
        <strain evidence="3">ICMP 19430</strain>
    </source>
</reference>
<evidence type="ECO:0000313" key="3">
    <source>
        <dbReference type="Proteomes" id="UP001596484"/>
    </source>
</evidence>
<accession>A0ABW2RSV4</accession>
<dbReference type="RefSeq" id="WP_378400989.1">
    <property type="nucleotide sequence ID" value="NZ_JBHTCS010000002.1"/>
</dbReference>
<name>A0ABW2RSV4_9NOCA</name>
<feature type="domain" description="Peptidase C14 caspase" evidence="1">
    <location>
        <begin position="131"/>
        <end position="290"/>
    </location>
</feature>
<gene>
    <name evidence="2" type="ORF">ACFQS9_01885</name>
</gene>
<organism evidence="2 3">
    <name type="scientific">Rhodococcus daqingensis</name>
    <dbReference type="NCBI Taxonomy" id="2479363"/>
    <lineage>
        <taxon>Bacteria</taxon>
        <taxon>Bacillati</taxon>
        <taxon>Actinomycetota</taxon>
        <taxon>Actinomycetes</taxon>
        <taxon>Mycobacteriales</taxon>
        <taxon>Nocardiaceae</taxon>
        <taxon>Rhodococcus</taxon>
    </lineage>
</organism>
<comment type="caution">
    <text evidence="2">The sequence shown here is derived from an EMBL/GenBank/DDBJ whole genome shotgun (WGS) entry which is preliminary data.</text>
</comment>
<dbReference type="Proteomes" id="UP001596484">
    <property type="component" value="Unassembled WGS sequence"/>
</dbReference>
<dbReference type="Pfam" id="PF00656">
    <property type="entry name" value="Peptidase_C14"/>
    <property type="match status" value="1"/>
</dbReference>
<keyword evidence="3" id="KW-1185">Reference proteome</keyword>
<sequence>MTLLAPAQRPPGDPSLIFEAPGLSGKPALHALIAGVSEYANLPGPGEHGTPAGAGLGMKRLSSTSLTAYLILDWLVKAAGAQCLHLPLGTVRLLLSPTAKEVAATAAPSAHGTIGLPSMTQLQVPRCDQDNLCAAAEAWRRSARVHRDGATFFYFSGHGIQRTRNDQLLLLDTFGAGGALSKHSVDVSSLRNGMAPYGNNDGRGDPAAVRPDIARTQFYFVDACRSAPSRMLSYEDSRPGAVWDVEYADMTDDRRAPVFYAAIPAGLAQALTDRQSLFSMALLRCLSGQAAYPPDQSADDRRSTNWHISSFSLNAGLPARLKEVNAAHGGNQIGLADGFTEDAVLCYVKEWPLVPFQLVIDPESALAGTRVHLQGQSGRNLGLEREFRSPVDPYPFTISLEAGYYKFSATLDNPAPPLRDCPAELYLVDPLRSRTWKATMSHGR</sequence>
<protein>
    <submittedName>
        <fullName evidence="2">Caspase family protein</fullName>
    </submittedName>
</protein>
<evidence type="ECO:0000259" key="1">
    <source>
        <dbReference type="Pfam" id="PF00656"/>
    </source>
</evidence>
<dbReference type="EMBL" id="JBHTCS010000002">
    <property type="protein sequence ID" value="MFC7446631.1"/>
    <property type="molecule type" value="Genomic_DNA"/>
</dbReference>
<evidence type="ECO:0000313" key="2">
    <source>
        <dbReference type="EMBL" id="MFC7446631.1"/>
    </source>
</evidence>
<proteinExistence type="predicted"/>
<dbReference type="InterPro" id="IPR011600">
    <property type="entry name" value="Pept_C14_caspase"/>
</dbReference>